<evidence type="ECO:0008006" key="3">
    <source>
        <dbReference type="Google" id="ProtNLM"/>
    </source>
</evidence>
<evidence type="ECO:0000313" key="1">
    <source>
        <dbReference type="EMBL" id="BDT99564.1"/>
    </source>
</evidence>
<dbReference type="EMBL" id="AP026978">
    <property type="protein sequence ID" value="BDT99564.1"/>
    <property type="molecule type" value="Genomic_DNA"/>
</dbReference>
<protein>
    <recommendedName>
        <fullName evidence="3">Mce family protein</fullName>
    </recommendedName>
</protein>
<name>A0ABM8CX57_9NOCA</name>
<dbReference type="RefSeq" id="WP_281879722.1">
    <property type="nucleotide sequence ID" value="NZ_AP026978.1"/>
</dbReference>
<sequence length="341" mass="35446">MSRATQFSVRGPGRTGLRLRGLVLLAALAVLAAAVWRTVEPNRAGLAGFDLVMTGLGDGVGTHTAVRLRGMTIGSIEGIDPIGADRQRVRVGVAAPRLAELSTSMQTRFVSANVFGSTALELVPMPGGDPLTAGAVLDLGDRVDNFTVTRILRDSGHAVADVLTSRMSASLENAASLTAAAAPMLTSALLLARTWQRAQPGPLAELLRKSADVTEGVGAFTPSALSILTALASVTELDDDLRTRQASDTISEVSNLVFAFAGELVGALGPTAQAVDMLLDMVIPLDRAMRGVTPRQVHDLATGIDGALHRRADRVVLDVELLIAAVPAFRLPVQAAGGAAR</sequence>
<dbReference type="Proteomes" id="UP001317870">
    <property type="component" value="Chromosome"/>
</dbReference>
<organism evidence="1 2">
    <name type="scientific">Nocardia sputorum</name>
    <dbReference type="NCBI Taxonomy" id="2984338"/>
    <lineage>
        <taxon>Bacteria</taxon>
        <taxon>Bacillati</taxon>
        <taxon>Actinomycetota</taxon>
        <taxon>Actinomycetes</taxon>
        <taxon>Mycobacteriales</taxon>
        <taxon>Nocardiaceae</taxon>
        <taxon>Nocardia</taxon>
    </lineage>
</organism>
<keyword evidence="2" id="KW-1185">Reference proteome</keyword>
<accession>A0ABM8CX57</accession>
<evidence type="ECO:0000313" key="2">
    <source>
        <dbReference type="Proteomes" id="UP001317870"/>
    </source>
</evidence>
<gene>
    <name evidence="1" type="ORF">IFM12276_25930</name>
</gene>
<reference evidence="1 2" key="1">
    <citation type="submission" date="2022-11" db="EMBL/GenBank/DDBJ databases">
        <title>Genome Sequencing of Nocardia sp. ON39_IFM12276 and assembly.</title>
        <authorList>
            <person name="Shimojima M."/>
            <person name="Toyokawa M."/>
            <person name="Uesaka K."/>
        </authorList>
    </citation>
    <scope>NUCLEOTIDE SEQUENCE [LARGE SCALE GENOMIC DNA]</scope>
    <source>
        <strain evidence="1 2">IFM 12276</strain>
    </source>
</reference>
<proteinExistence type="predicted"/>